<dbReference type="PANTHER" id="PTHR47691">
    <property type="entry name" value="REGULATOR-RELATED"/>
    <property type="match status" value="1"/>
</dbReference>
<feature type="domain" description="HTH luxR-type" evidence="1">
    <location>
        <begin position="713"/>
        <end position="778"/>
    </location>
</feature>
<dbReference type="InterPro" id="IPR058852">
    <property type="entry name" value="HTH_77"/>
</dbReference>
<reference evidence="3" key="1">
    <citation type="submission" date="2019-04" db="EMBL/GenBank/DDBJ databases">
        <title>Draft genome sequence of Pseudonocardiaceae bacterium SL3-2-4.</title>
        <authorList>
            <person name="Ningsih F."/>
            <person name="Yokota A."/>
            <person name="Sakai Y."/>
            <person name="Nanatani K."/>
            <person name="Yabe S."/>
            <person name="Oetari A."/>
            <person name="Sjamsuridzal W."/>
        </authorList>
    </citation>
    <scope>NUCLEOTIDE SEQUENCE [LARGE SCALE GENOMIC DNA]</scope>
    <source>
        <strain evidence="3">SL3-2-4</strain>
    </source>
</reference>
<name>A0A4D4JD20_9PSEU</name>
<dbReference type="PRINTS" id="PR00038">
    <property type="entry name" value="HTHLUXR"/>
</dbReference>
<comment type="caution">
    <text evidence="2">The sequence shown here is derived from an EMBL/GenBank/DDBJ whole genome shotgun (WGS) entry which is preliminary data.</text>
</comment>
<dbReference type="SUPFAM" id="SSF48452">
    <property type="entry name" value="TPR-like"/>
    <property type="match status" value="1"/>
</dbReference>
<evidence type="ECO:0000259" key="1">
    <source>
        <dbReference type="PROSITE" id="PS50043"/>
    </source>
</evidence>
<dbReference type="CDD" id="cd06170">
    <property type="entry name" value="LuxR_C_like"/>
    <property type="match status" value="1"/>
</dbReference>
<dbReference type="Pfam" id="PF25872">
    <property type="entry name" value="HTH_77"/>
    <property type="match status" value="1"/>
</dbReference>
<dbReference type="Pfam" id="PF13401">
    <property type="entry name" value="AAA_22"/>
    <property type="match status" value="1"/>
</dbReference>
<dbReference type="Gene3D" id="3.40.50.300">
    <property type="entry name" value="P-loop containing nucleotide triphosphate hydrolases"/>
    <property type="match status" value="1"/>
</dbReference>
<evidence type="ECO:0000313" key="2">
    <source>
        <dbReference type="EMBL" id="GDY33292.1"/>
    </source>
</evidence>
<organism evidence="2 3">
    <name type="scientific">Gandjariella thermophila</name>
    <dbReference type="NCBI Taxonomy" id="1931992"/>
    <lineage>
        <taxon>Bacteria</taxon>
        <taxon>Bacillati</taxon>
        <taxon>Actinomycetota</taxon>
        <taxon>Actinomycetes</taxon>
        <taxon>Pseudonocardiales</taxon>
        <taxon>Pseudonocardiaceae</taxon>
        <taxon>Gandjariella</taxon>
    </lineage>
</organism>
<accession>A0A4D4JD20</accession>
<dbReference type="SUPFAM" id="SSF52540">
    <property type="entry name" value="P-loop containing nucleoside triphosphate hydrolases"/>
    <property type="match status" value="1"/>
</dbReference>
<dbReference type="InterPro" id="IPR000792">
    <property type="entry name" value="Tscrpt_reg_LuxR_C"/>
</dbReference>
<dbReference type="InterPro" id="IPR049945">
    <property type="entry name" value="AAA_22"/>
</dbReference>
<dbReference type="InterPro" id="IPR011990">
    <property type="entry name" value="TPR-like_helical_dom_sf"/>
</dbReference>
<dbReference type="EMBL" id="BJFL01000038">
    <property type="protein sequence ID" value="GDY33292.1"/>
    <property type="molecule type" value="Genomic_DNA"/>
</dbReference>
<dbReference type="InterPro" id="IPR016032">
    <property type="entry name" value="Sig_transdc_resp-reg_C-effctor"/>
</dbReference>
<sequence length="786" mass="87096">MRVMRGTLERARQHVTGLPADTTSFVGRRREIDQVRQALTGCRLLTLTGPGGVGKTRLALRVAARLRRAFPDGVCLVELAELHDPALLANLVAERLGLRDQSARAPADTVIDHLHCRRVLLVLDNCEHLVETCAAFVDTLVRNCPELRVLATSRQSLQVSGERVLTVPPLPVPDPDAPLTPESLGNYESVDLFVDRAVAVHPAFTVSADNCAVLGRLCRRLDGIPLAIELAARRLLSLSLEQIEERLGARYRLLTAGMRTAPTRQRTLQALIDWSYDLCTEREQLVWRRSSVFSGSFDLDAAEHVCSGDDLAPEDVLPAIGALVDKSVLLREDTDRTVRYRLLETIREYGQERLAAAGEREAVRRRHQDWYARLTQRWDTEWPGPDQVRWVERLRREHANLRVALDYCATERGEAATGLRMATQLDDYWAIRGQLAEARHWLDNALQVAPEPSPERAGAMRLSGWFALLQGDVEVGMTRLGQAGELAEQVGDAAEAAYVTHAWGMGALFIGQLDTAVELLSDALPRFHAAGVRRGQLFGQFSLGITLGMRGDRQRALDVLRDCVSTTEELGEGYWRSYALWAIAHIEVLYDALDVAEPAAREAIRLQWQLDNKLALAFSVDTLAWVLQRRGDPERAATLFGAAAALWRQVGASPGCYVTFEAPHNDHLRMARADLGDERFDTAFQKGYTMPAEAAIDLALGGAAPSRPSAPPTGHQGMPLTRRERQIAELVAEGLSNREIASRLVISPRTAEAHVEHILVKLEFNSRAQIAAWVAEKRSAEEPADE</sequence>
<dbReference type="AlphaFoldDB" id="A0A4D4JD20"/>
<dbReference type="PANTHER" id="PTHR47691:SF3">
    <property type="entry name" value="HTH-TYPE TRANSCRIPTIONAL REGULATOR RV0890C-RELATED"/>
    <property type="match status" value="1"/>
</dbReference>
<dbReference type="Gene3D" id="1.25.40.10">
    <property type="entry name" value="Tetratricopeptide repeat domain"/>
    <property type="match status" value="1"/>
</dbReference>
<proteinExistence type="predicted"/>
<dbReference type="PRINTS" id="PR00364">
    <property type="entry name" value="DISEASERSIST"/>
</dbReference>
<dbReference type="Pfam" id="PF00196">
    <property type="entry name" value="GerE"/>
    <property type="match status" value="1"/>
</dbReference>
<dbReference type="GO" id="GO:0006355">
    <property type="term" value="P:regulation of DNA-templated transcription"/>
    <property type="evidence" value="ECO:0007669"/>
    <property type="project" value="InterPro"/>
</dbReference>
<dbReference type="InterPro" id="IPR027417">
    <property type="entry name" value="P-loop_NTPase"/>
</dbReference>
<dbReference type="PROSITE" id="PS50043">
    <property type="entry name" value="HTH_LUXR_2"/>
    <property type="match status" value="1"/>
</dbReference>
<protein>
    <submittedName>
        <fullName evidence="2">LuxR family transcriptional regulator</fullName>
    </submittedName>
</protein>
<dbReference type="Gene3D" id="1.10.10.10">
    <property type="entry name" value="Winged helix-like DNA-binding domain superfamily/Winged helix DNA-binding domain"/>
    <property type="match status" value="1"/>
</dbReference>
<dbReference type="Proteomes" id="UP000298860">
    <property type="component" value="Unassembled WGS sequence"/>
</dbReference>
<gene>
    <name evidence="2" type="ORF">GTS_49250</name>
</gene>
<dbReference type="GO" id="GO:0003677">
    <property type="term" value="F:DNA binding"/>
    <property type="evidence" value="ECO:0007669"/>
    <property type="project" value="InterPro"/>
</dbReference>
<keyword evidence="3" id="KW-1185">Reference proteome</keyword>
<dbReference type="SUPFAM" id="SSF46894">
    <property type="entry name" value="C-terminal effector domain of the bipartite response regulators"/>
    <property type="match status" value="1"/>
</dbReference>
<dbReference type="InterPro" id="IPR036388">
    <property type="entry name" value="WH-like_DNA-bd_sf"/>
</dbReference>
<dbReference type="GO" id="GO:0016887">
    <property type="term" value="F:ATP hydrolysis activity"/>
    <property type="evidence" value="ECO:0007669"/>
    <property type="project" value="InterPro"/>
</dbReference>
<dbReference type="SMART" id="SM00421">
    <property type="entry name" value="HTH_LUXR"/>
    <property type="match status" value="1"/>
</dbReference>
<evidence type="ECO:0000313" key="3">
    <source>
        <dbReference type="Proteomes" id="UP000298860"/>
    </source>
</evidence>